<reference evidence="2" key="2">
    <citation type="submission" date="2021-10" db="EMBL/GenBank/DDBJ databases">
        <title>Phylogenomics reveals ancestral predisposition of the termite-cultivated fungus Termitomyces towards a domesticated lifestyle.</title>
        <authorList>
            <person name="Auxier B."/>
            <person name="Grum-Grzhimaylo A."/>
            <person name="Cardenas M.E."/>
            <person name="Lodge J.D."/>
            <person name="Laessoe T."/>
            <person name="Pedersen O."/>
            <person name="Smith M.E."/>
            <person name="Kuyper T.W."/>
            <person name="Franco-Molano E.A."/>
            <person name="Baroni T.J."/>
            <person name="Aanen D.K."/>
        </authorList>
    </citation>
    <scope>NUCLEOTIDE SEQUENCE</scope>
    <source>
        <strain evidence="2">AP01</strain>
        <tissue evidence="2">Mycelium</tissue>
    </source>
</reference>
<gene>
    <name evidence="2" type="ORF">DXG03_002650</name>
</gene>
<sequence>MGQIHTTNDANTYLQSQPAHGAISEQPAQRGSSTNVGFPEATVLGKPSSQYHGVSSAQSKGPTSASHTAVQSASHPFVATKAYVTSSLPYTLAPALRNQQPSQQDYSRAVPTIVQPTMDHITYQKARFDQSATHSLVALKGSDSESTAYVHAQPSGAQPITKRQSQQYKTTEPVASHSGEKTSQSFGLSKGVATAAQPSTASHTRDQKIYDTTKTSVQELNTEGHMFPSQHPQMPTIAAFQTYPAHRDEQPSHSYDTLKNINNPLPLPSLSASRLSSNPEVTSVLPNGDSKLHSASQHIYAAPVDHLVALGPDIITAVPSAVPVPANYSSSRENLPTPGQPMIPPPRTVSRAGFKDRHNPAPTYHLPKPIVEDLPSLSQPQPPVSRGAINNETFVPYAPGERSKAGHSSQEYPVPQRSEHLEKLANYRSVADRPSQATQHLVTEHSGLQAYRAPIQHAQLAELLSSPAPLNTRERAPVNITGVGVLSSIATPSQPLQADVASLSTRPYAIPPQPVLCTAKGRHSPSKAPHDVDNYPNITRASVQLAHSIPPQPGTSISQAHHSPPKALDEADSQLNVARAQPSHAMPLQQVPSASNARLSPSKVPDEIDNRPSVARTIHAIPQQPVPSSSRVRHSPSKPPREVDNRPIVLDVAEPRKVQSESNRHPPSPKGSIRQISAQPLPPPSHTHSREPSTSPQPSRTDPHLEQRHVLSEPAKSAPPPQPSSHRVPEPQPLSSRNRELGRSSHKQQPASASSTFPAHLEKSAQPTETPSTAPPVPPIGHRVTEPKPPSSRNHEPSKSTHKQQSASASYTYPAHLEKSAPQIETSSTAPPVAPTSHRVPEPQPPSSRNHEPSKSTHKQQSASASYTYPAHLEKSAPQIETSSTAPPVAPTSHRVPEPQPSSRNREPGRSSHKQQPALALSTYPAHLEKGTPQIETPSAVPPVPPIVTEPQPPSSRNHDPGPSSHKQQFASASSTYPAHLLHTETPSTAPSVPPTSHKVIETQPSSLRNPDPSKASHKQQSASTSHNLSASTYPIQSSASRSQPTTTEMNHRTQRTDSSRPRERTTSGPSNDLAASNVDPSSSRHVPSSLYTSQARAPRTQSVSIPSTNVPPPAVEATTAFRTQPTTSTRTIIPPPNSELRSDAVPQAHVSSSARVPASGPLPTSYRPTKVSKKTSEDSILKTPSSLAPSTLKPTVSRTSIPASLSSQPERKRGLFSIFRTKSSQAPALTEEVVPERTRKDSKEKKGLLRKAEVSSTEKLPPPGDTKVRDTNVVSSLAARVNPPPPITVPIPINPSTTPDRMSPNSKPFTPFRYLTQKRNRTMSAASLEAQDGTAPNTVVGSPTASMHSTQPPIQPPPLRDPFIATQEWRKQEAAEIREVATGKWRRARPGVVFDVEEDPRDDQKRRPVPRVKPSTPKADSPKTENSS</sequence>
<feature type="compositionally biased region" description="Basic and acidic residues" evidence="1">
    <location>
        <begin position="701"/>
        <end position="711"/>
    </location>
</feature>
<protein>
    <submittedName>
        <fullName evidence="2">Uncharacterized protein</fullName>
    </submittedName>
</protein>
<feature type="compositionally biased region" description="Low complexity" evidence="1">
    <location>
        <begin position="1118"/>
        <end position="1133"/>
    </location>
</feature>
<feature type="compositionally biased region" description="Polar residues" evidence="1">
    <location>
        <begin position="590"/>
        <end position="599"/>
    </location>
</feature>
<reference evidence="2" key="1">
    <citation type="submission" date="2020-07" db="EMBL/GenBank/DDBJ databases">
        <authorList>
            <person name="Nieuwenhuis M."/>
            <person name="Van De Peppel L.J.J."/>
        </authorList>
    </citation>
    <scope>NUCLEOTIDE SEQUENCE</scope>
    <source>
        <strain evidence="2">AP01</strain>
        <tissue evidence="2">Mycelium</tissue>
    </source>
</reference>
<feature type="compositionally biased region" description="Basic and acidic residues" evidence="1">
    <location>
        <begin position="1050"/>
        <end position="1066"/>
    </location>
</feature>
<feature type="compositionally biased region" description="Polar residues" evidence="1">
    <location>
        <begin position="747"/>
        <end position="757"/>
    </location>
</feature>
<comment type="caution">
    <text evidence="2">The sequence shown here is derived from an EMBL/GenBank/DDBJ whole genome shotgun (WGS) entry which is preliminary data.</text>
</comment>
<feature type="compositionally biased region" description="Polar residues" evidence="1">
    <location>
        <begin position="155"/>
        <end position="170"/>
    </location>
</feature>
<feature type="region of interest" description="Disordered" evidence="1">
    <location>
        <begin position="151"/>
        <end position="211"/>
    </location>
</feature>
<feature type="compositionally biased region" description="Polar residues" evidence="1">
    <location>
        <begin position="965"/>
        <end position="977"/>
    </location>
</feature>
<keyword evidence="3" id="KW-1185">Reference proteome</keyword>
<accession>A0A9P7GG06</accession>
<feature type="region of interest" description="Disordered" evidence="1">
    <location>
        <begin position="548"/>
        <end position="1314"/>
    </location>
</feature>
<dbReference type="EMBL" id="JABCKV010000018">
    <property type="protein sequence ID" value="KAG5646660.1"/>
    <property type="molecule type" value="Genomic_DNA"/>
</dbReference>
<feature type="compositionally biased region" description="Polar residues" evidence="1">
    <location>
        <begin position="1183"/>
        <end position="1209"/>
    </location>
</feature>
<feature type="compositionally biased region" description="Pro residues" evidence="1">
    <location>
        <begin position="1283"/>
        <end position="1294"/>
    </location>
</feature>
<dbReference type="OrthoDB" id="3058872at2759"/>
<name>A0A9P7GG06_9AGAR</name>
<evidence type="ECO:0000313" key="3">
    <source>
        <dbReference type="Proteomes" id="UP000775547"/>
    </source>
</evidence>
<feature type="compositionally biased region" description="Basic and acidic residues" evidence="1">
    <location>
        <begin position="1235"/>
        <end position="1254"/>
    </location>
</feature>
<feature type="compositionally biased region" description="Polar residues" evidence="1">
    <location>
        <begin position="1067"/>
        <end position="1109"/>
    </location>
</feature>
<feature type="compositionally biased region" description="Low complexity" evidence="1">
    <location>
        <begin position="984"/>
        <end position="997"/>
    </location>
</feature>
<dbReference type="Proteomes" id="UP000775547">
    <property type="component" value="Unassembled WGS sequence"/>
</dbReference>
<evidence type="ECO:0000256" key="1">
    <source>
        <dbReference type="SAM" id="MobiDB-lite"/>
    </source>
</evidence>
<feature type="compositionally biased region" description="Polar residues" evidence="1">
    <location>
        <begin position="1019"/>
        <end position="1049"/>
    </location>
</feature>
<feature type="compositionally biased region" description="Basic and acidic residues" evidence="1">
    <location>
        <begin position="653"/>
        <end position="664"/>
    </location>
</feature>
<feature type="region of interest" description="Disordered" evidence="1">
    <location>
        <begin position="1327"/>
        <end position="1362"/>
    </location>
</feature>
<organism evidence="2 3">
    <name type="scientific">Asterophora parasitica</name>
    <dbReference type="NCBI Taxonomy" id="117018"/>
    <lineage>
        <taxon>Eukaryota</taxon>
        <taxon>Fungi</taxon>
        <taxon>Dikarya</taxon>
        <taxon>Basidiomycota</taxon>
        <taxon>Agaricomycotina</taxon>
        <taxon>Agaricomycetes</taxon>
        <taxon>Agaricomycetidae</taxon>
        <taxon>Agaricales</taxon>
        <taxon>Tricholomatineae</taxon>
        <taxon>Lyophyllaceae</taxon>
        <taxon>Asterophora</taxon>
    </lineage>
</organism>
<feature type="compositionally biased region" description="Polar residues" evidence="1">
    <location>
        <begin position="1335"/>
        <end position="1351"/>
    </location>
</feature>
<feature type="compositionally biased region" description="Polar residues" evidence="1">
    <location>
        <begin position="1"/>
        <end position="18"/>
    </location>
</feature>
<feature type="region of interest" description="Disordered" evidence="1">
    <location>
        <begin position="1382"/>
        <end position="1429"/>
    </location>
</feature>
<feature type="compositionally biased region" description="Polar residues" evidence="1">
    <location>
        <begin position="26"/>
        <end position="36"/>
    </location>
</feature>
<evidence type="ECO:0000313" key="2">
    <source>
        <dbReference type="EMBL" id="KAG5646660.1"/>
    </source>
</evidence>
<feature type="region of interest" description="Disordered" evidence="1">
    <location>
        <begin position="1"/>
        <end position="68"/>
    </location>
</feature>
<feature type="compositionally biased region" description="Polar residues" evidence="1">
    <location>
        <begin position="47"/>
        <end position="68"/>
    </location>
</feature>
<proteinExistence type="predicted"/>
<feature type="compositionally biased region" description="Pro residues" evidence="1">
    <location>
        <begin position="940"/>
        <end position="954"/>
    </location>
</feature>